<feature type="region of interest" description="Disordered" evidence="2">
    <location>
        <begin position="1"/>
        <end position="34"/>
    </location>
</feature>
<dbReference type="CDD" id="cd02440">
    <property type="entry name" value="AdoMet_MTases"/>
    <property type="match status" value="1"/>
</dbReference>
<dbReference type="Gene3D" id="3.40.50.150">
    <property type="entry name" value="Vaccinia Virus protein VP39"/>
    <property type="match status" value="1"/>
</dbReference>
<keyword evidence="3" id="KW-0489">Methyltransferase</keyword>
<name>A0A9P8UPS6_9PEZI</name>
<dbReference type="GeneID" id="70136053"/>
<evidence type="ECO:0000313" key="3">
    <source>
        <dbReference type="EMBL" id="KAH6655834.1"/>
    </source>
</evidence>
<feature type="compositionally biased region" description="Basic and acidic residues" evidence="2">
    <location>
        <begin position="9"/>
        <end position="18"/>
    </location>
</feature>
<proteinExistence type="inferred from homology"/>
<dbReference type="RefSeq" id="XP_045960099.1">
    <property type="nucleotide sequence ID" value="XM_046107162.1"/>
</dbReference>
<comment type="caution">
    <text evidence="3">The sequence shown here is derived from an EMBL/GenBank/DDBJ whole genome shotgun (WGS) entry which is preliminary data.</text>
</comment>
<accession>A0A9P8UPS6</accession>
<evidence type="ECO:0000313" key="4">
    <source>
        <dbReference type="Proteomes" id="UP000758603"/>
    </source>
</evidence>
<dbReference type="GO" id="GO:0008168">
    <property type="term" value="F:methyltransferase activity"/>
    <property type="evidence" value="ECO:0007669"/>
    <property type="project" value="UniProtKB-KW"/>
</dbReference>
<dbReference type="Pfam" id="PF13489">
    <property type="entry name" value="Methyltransf_23"/>
    <property type="match status" value="1"/>
</dbReference>
<dbReference type="OrthoDB" id="2013972at2759"/>
<dbReference type="PANTHER" id="PTHR43591">
    <property type="entry name" value="METHYLTRANSFERASE"/>
    <property type="match status" value="1"/>
</dbReference>
<reference evidence="3" key="1">
    <citation type="journal article" date="2021" name="Nat. Commun.">
        <title>Genetic determinants of endophytism in the Arabidopsis root mycobiome.</title>
        <authorList>
            <person name="Mesny F."/>
            <person name="Miyauchi S."/>
            <person name="Thiergart T."/>
            <person name="Pickel B."/>
            <person name="Atanasova L."/>
            <person name="Karlsson M."/>
            <person name="Huettel B."/>
            <person name="Barry K.W."/>
            <person name="Haridas S."/>
            <person name="Chen C."/>
            <person name="Bauer D."/>
            <person name="Andreopoulos W."/>
            <person name="Pangilinan J."/>
            <person name="LaButti K."/>
            <person name="Riley R."/>
            <person name="Lipzen A."/>
            <person name="Clum A."/>
            <person name="Drula E."/>
            <person name="Henrissat B."/>
            <person name="Kohler A."/>
            <person name="Grigoriev I.V."/>
            <person name="Martin F.M."/>
            <person name="Hacquard S."/>
        </authorList>
    </citation>
    <scope>NUCLEOTIDE SEQUENCE</scope>
    <source>
        <strain evidence="3">MPI-SDFR-AT-0073</strain>
    </source>
</reference>
<dbReference type="Proteomes" id="UP000758603">
    <property type="component" value="Unassembled WGS sequence"/>
</dbReference>
<dbReference type="EMBL" id="JAGPXC010000003">
    <property type="protein sequence ID" value="KAH6655834.1"/>
    <property type="molecule type" value="Genomic_DNA"/>
</dbReference>
<dbReference type="AlphaFoldDB" id="A0A9P8UPS6"/>
<keyword evidence="3" id="KW-0808">Transferase</keyword>
<keyword evidence="4" id="KW-1185">Reference proteome</keyword>
<evidence type="ECO:0000256" key="2">
    <source>
        <dbReference type="SAM" id="MobiDB-lite"/>
    </source>
</evidence>
<gene>
    <name evidence="3" type="ORF">BKA67DRAFT_657742</name>
</gene>
<organism evidence="3 4">
    <name type="scientific">Truncatella angustata</name>
    <dbReference type="NCBI Taxonomy" id="152316"/>
    <lineage>
        <taxon>Eukaryota</taxon>
        <taxon>Fungi</taxon>
        <taxon>Dikarya</taxon>
        <taxon>Ascomycota</taxon>
        <taxon>Pezizomycotina</taxon>
        <taxon>Sordariomycetes</taxon>
        <taxon>Xylariomycetidae</taxon>
        <taxon>Amphisphaeriales</taxon>
        <taxon>Sporocadaceae</taxon>
        <taxon>Truncatella</taxon>
    </lineage>
</organism>
<protein>
    <submittedName>
        <fullName evidence="3">S-adenosyl-L-methionine-dependent methyltransferase</fullName>
    </submittedName>
</protein>
<dbReference type="SUPFAM" id="SSF53335">
    <property type="entry name" value="S-adenosyl-L-methionine-dependent methyltransferases"/>
    <property type="match status" value="1"/>
</dbReference>
<comment type="similarity">
    <text evidence="1">Belongs to the methyltransferase superfamily. LaeA methyltransferase family.</text>
</comment>
<sequence>MPAAPSHLFTEDVPKPELDNPESDGLLHPHHSGPHANFAERANALVNATLGRTPDGASVIDPDSILDESGRLYHGYKDGKYLLPNDAAEQDRLDVQHKVCLLALDGWLALAPYSRTPKHVLDIATGTGIWALDYAERYPDAEVIGIDLSAIQPDRGFPNCSFQKDDAEADWVFREAGKPDPILFDYVHARLVMSCFDDTRNVMRHAFKNMQPGGWIEFQDIVVDTWAPNNLDSPFARWWDSMNQGAFTIGRDLNRPKSYKKWLEEVGFVDVRERKIITPCNPWPKDKKWKEIGAFQLLNLFEGMRPIAWKMLRLAGWEPEAIDALITEAKEYLRNIKNHPTADL</sequence>
<dbReference type="GO" id="GO:0032259">
    <property type="term" value="P:methylation"/>
    <property type="evidence" value="ECO:0007669"/>
    <property type="project" value="UniProtKB-KW"/>
</dbReference>
<evidence type="ECO:0000256" key="1">
    <source>
        <dbReference type="ARBA" id="ARBA00038158"/>
    </source>
</evidence>
<dbReference type="InterPro" id="IPR029063">
    <property type="entry name" value="SAM-dependent_MTases_sf"/>
</dbReference>
<dbReference type="PANTHER" id="PTHR43591:SF102">
    <property type="entry name" value="S-ADENOSYL-L-METHIONINE-DEPENDENT METHYLTRANSFERASE"/>
    <property type="match status" value="1"/>
</dbReference>